<organism evidence="1 2">
    <name type="scientific">Phialocephala subalpina</name>
    <dbReference type="NCBI Taxonomy" id="576137"/>
    <lineage>
        <taxon>Eukaryota</taxon>
        <taxon>Fungi</taxon>
        <taxon>Dikarya</taxon>
        <taxon>Ascomycota</taxon>
        <taxon>Pezizomycotina</taxon>
        <taxon>Leotiomycetes</taxon>
        <taxon>Helotiales</taxon>
        <taxon>Mollisiaceae</taxon>
        <taxon>Phialocephala</taxon>
        <taxon>Phialocephala fortinii species complex</taxon>
    </lineage>
</organism>
<dbReference type="EMBL" id="FJOG01000004">
    <property type="protein sequence ID" value="CZR54189.1"/>
    <property type="molecule type" value="Genomic_DNA"/>
</dbReference>
<keyword evidence="2" id="KW-1185">Reference proteome</keyword>
<proteinExistence type="predicted"/>
<sequence length="196" mass="21327">MASRDKVNSLTLPELERSVCFNSNDITVVTHFELYRAQGGVPTTRMLDKWLFAMQRLQADRVINDYSNRAPYQTHNLNAVNIGPSATNTGTVNINAPPIPSIAAANARIQQPTAIPVANIATNTIEASTTKSFFYEGGPTVKACVTVVMESSVAFATGYFEHKNQEAAANATRRDKVTDKFSIGAAYLGKAWVFGH</sequence>
<evidence type="ECO:0000313" key="1">
    <source>
        <dbReference type="EMBL" id="CZR54189.1"/>
    </source>
</evidence>
<evidence type="ECO:0000313" key="2">
    <source>
        <dbReference type="Proteomes" id="UP000184330"/>
    </source>
</evidence>
<reference evidence="1 2" key="1">
    <citation type="submission" date="2016-03" db="EMBL/GenBank/DDBJ databases">
        <authorList>
            <person name="Ploux O."/>
        </authorList>
    </citation>
    <scope>NUCLEOTIDE SEQUENCE [LARGE SCALE GENOMIC DNA]</scope>
    <source>
        <strain evidence="1 2">UAMH 11012</strain>
    </source>
</reference>
<gene>
    <name evidence="1" type="ORF">PAC_04072</name>
</gene>
<accession>A0A1L7WN40</accession>
<dbReference type="Proteomes" id="UP000184330">
    <property type="component" value="Unassembled WGS sequence"/>
</dbReference>
<protein>
    <submittedName>
        <fullName evidence="1">Uncharacterized protein</fullName>
    </submittedName>
</protein>
<dbReference type="AlphaFoldDB" id="A0A1L7WN40"/>
<name>A0A1L7WN40_9HELO</name>